<evidence type="ECO:0000313" key="3">
    <source>
        <dbReference type="Proteomes" id="UP001501729"/>
    </source>
</evidence>
<sequence>MNTKTESTTSVETDDQISIRVLWAQRGYILFASLFVLGILGQVFIAGMAVFVDPAHWNLHASFVHYIQLLAIIMLVLAILGGLSRWLMLSPIVLFLLIVLQYATALGFSGSVVAALHPVNALVIFGLASLTTYKAWRTTADSPPAS</sequence>
<name>A0AAV3UQE3_9EURY</name>
<accession>A0AAV3UQE3</accession>
<keyword evidence="1" id="KW-0812">Transmembrane</keyword>
<feature type="transmembrane region" description="Helical" evidence="1">
    <location>
        <begin position="114"/>
        <end position="133"/>
    </location>
</feature>
<keyword evidence="1" id="KW-0472">Membrane</keyword>
<dbReference type="GeneID" id="68617479"/>
<evidence type="ECO:0000313" key="2">
    <source>
        <dbReference type="EMBL" id="GAA5063903.1"/>
    </source>
</evidence>
<dbReference type="RefSeq" id="WP_227778700.1">
    <property type="nucleotide sequence ID" value="NZ_BAABKX010000030.1"/>
</dbReference>
<dbReference type="Pfam" id="PF19728">
    <property type="entry name" value="DUF6220"/>
    <property type="match status" value="1"/>
</dbReference>
<dbReference type="EMBL" id="BAABKX010000030">
    <property type="protein sequence ID" value="GAA5063903.1"/>
    <property type="molecule type" value="Genomic_DNA"/>
</dbReference>
<dbReference type="Proteomes" id="UP001501729">
    <property type="component" value="Unassembled WGS sequence"/>
</dbReference>
<keyword evidence="3" id="KW-1185">Reference proteome</keyword>
<comment type="caution">
    <text evidence="2">The sequence shown here is derived from an EMBL/GenBank/DDBJ whole genome shotgun (WGS) entry which is preliminary data.</text>
</comment>
<protein>
    <submittedName>
        <fullName evidence="2">Uncharacterized protein</fullName>
    </submittedName>
</protein>
<feature type="transmembrane region" description="Helical" evidence="1">
    <location>
        <begin position="63"/>
        <end position="80"/>
    </location>
</feature>
<reference evidence="2 3" key="1">
    <citation type="journal article" date="2019" name="Int. J. Syst. Evol. Microbiol.">
        <title>The Global Catalogue of Microorganisms (GCM) 10K type strain sequencing project: providing services to taxonomists for standard genome sequencing and annotation.</title>
        <authorList>
            <consortium name="The Broad Institute Genomics Platform"/>
            <consortium name="The Broad Institute Genome Sequencing Center for Infectious Disease"/>
            <person name="Wu L."/>
            <person name="Ma J."/>
        </authorList>
    </citation>
    <scope>NUCLEOTIDE SEQUENCE [LARGE SCALE GENOMIC DNA]</scope>
    <source>
        <strain evidence="2 3">JCM 17504</strain>
    </source>
</reference>
<proteinExistence type="predicted"/>
<organism evidence="2 3">
    <name type="scientific">Haladaptatus pallidirubidus</name>
    <dbReference type="NCBI Taxonomy" id="1008152"/>
    <lineage>
        <taxon>Archaea</taxon>
        <taxon>Methanobacteriati</taxon>
        <taxon>Methanobacteriota</taxon>
        <taxon>Stenosarchaea group</taxon>
        <taxon>Halobacteria</taxon>
        <taxon>Halobacteriales</taxon>
        <taxon>Haladaptataceae</taxon>
        <taxon>Haladaptatus</taxon>
    </lineage>
</organism>
<feature type="transmembrane region" description="Helical" evidence="1">
    <location>
        <begin position="28"/>
        <end position="51"/>
    </location>
</feature>
<feature type="transmembrane region" description="Helical" evidence="1">
    <location>
        <begin position="87"/>
        <end position="108"/>
    </location>
</feature>
<gene>
    <name evidence="2" type="ORF">GCM10025751_52800</name>
</gene>
<dbReference type="AlphaFoldDB" id="A0AAV3UQE3"/>
<keyword evidence="1" id="KW-1133">Transmembrane helix</keyword>
<dbReference type="InterPro" id="IPR046192">
    <property type="entry name" value="DUF6220"/>
</dbReference>
<evidence type="ECO:0000256" key="1">
    <source>
        <dbReference type="SAM" id="Phobius"/>
    </source>
</evidence>